<gene>
    <name evidence="2" type="ORF">E2562_035716</name>
</gene>
<comment type="caution">
    <text evidence="2">The sequence shown here is derived from an EMBL/GenBank/DDBJ whole genome shotgun (WGS) entry which is preliminary data.</text>
</comment>
<proteinExistence type="predicted"/>
<protein>
    <submittedName>
        <fullName evidence="2">Uncharacterized protein</fullName>
    </submittedName>
</protein>
<feature type="region of interest" description="Disordered" evidence="1">
    <location>
        <begin position="28"/>
        <end position="74"/>
    </location>
</feature>
<name>A0A6G1C2Y7_9ORYZ</name>
<evidence type="ECO:0000313" key="3">
    <source>
        <dbReference type="Proteomes" id="UP000479710"/>
    </source>
</evidence>
<accession>A0A6G1C2Y7</accession>
<dbReference type="AlphaFoldDB" id="A0A6G1C2Y7"/>
<evidence type="ECO:0000313" key="2">
    <source>
        <dbReference type="EMBL" id="KAF0894204.1"/>
    </source>
</evidence>
<reference evidence="2 3" key="1">
    <citation type="submission" date="2019-11" db="EMBL/GenBank/DDBJ databases">
        <title>Whole genome sequence of Oryza granulata.</title>
        <authorList>
            <person name="Li W."/>
        </authorList>
    </citation>
    <scope>NUCLEOTIDE SEQUENCE [LARGE SCALE GENOMIC DNA]</scope>
    <source>
        <strain evidence="3">cv. Menghai</strain>
        <tissue evidence="2">Leaf</tissue>
    </source>
</reference>
<dbReference type="EMBL" id="SPHZ02000011">
    <property type="protein sequence ID" value="KAF0894204.1"/>
    <property type="molecule type" value="Genomic_DNA"/>
</dbReference>
<evidence type="ECO:0000256" key="1">
    <source>
        <dbReference type="SAM" id="MobiDB-lite"/>
    </source>
</evidence>
<keyword evidence="3" id="KW-1185">Reference proteome</keyword>
<dbReference type="Proteomes" id="UP000479710">
    <property type="component" value="Unassembled WGS sequence"/>
</dbReference>
<sequence length="84" mass="9071">MEQLREAATNLKLAIALTSSSLTHSSARRQAAVAAANEPHAEEEGRRTKPKQVRSGTVELTEEKPRDDGDLGLPDLISALPRVI</sequence>
<feature type="compositionally biased region" description="Low complexity" evidence="1">
    <location>
        <begin position="28"/>
        <end position="38"/>
    </location>
</feature>
<organism evidence="2 3">
    <name type="scientific">Oryza meyeriana var. granulata</name>
    <dbReference type="NCBI Taxonomy" id="110450"/>
    <lineage>
        <taxon>Eukaryota</taxon>
        <taxon>Viridiplantae</taxon>
        <taxon>Streptophyta</taxon>
        <taxon>Embryophyta</taxon>
        <taxon>Tracheophyta</taxon>
        <taxon>Spermatophyta</taxon>
        <taxon>Magnoliopsida</taxon>
        <taxon>Liliopsida</taxon>
        <taxon>Poales</taxon>
        <taxon>Poaceae</taxon>
        <taxon>BOP clade</taxon>
        <taxon>Oryzoideae</taxon>
        <taxon>Oryzeae</taxon>
        <taxon>Oryzinae</taxon>
        <taxon>Oryza</taxon>
        <taxon>Oryza meyeriana</taxon>
    </lineage>
</organism>